<sequence>MSTPKFKNPIVRWIDYRLPIFSFLDHEMHEYPTPKNLSYWWNFGSLAGLMLVVMIVSGIILAMHYTPHVTLAFNSVEHIMRDVNYGWLLRYIHMNGASMFFIVVYVHIFRGLYYGSYKKPRELLWMIGVVILLLMMATAFMGYVLPWGQMSFWGATVITNLFSALPIVGKYIVTWLWGGFSVDNPTLNRFFSLHYLLPFAILGVVVLHVLALHKHGSNNPLGIDTKGPQDSIPFHPYYTVKDYFGVGVFLIFYAALVFFSPNFFGEPDNYIPANPMATPTHIVPEWYFLPFYAILRAVPDIWFIEAKLGGVLAMFSAILVLFVLPWLDHSPVRSARFRPTYKWFFWIHLADCLVLGWVGANSPDASFHGVPFLIIGRIATAWYFIHFLIVLPLLGFFEKPKPLPTSISEPVLKGGGKLAGATTKPMEKA</sequence>
<feature type="transmembrane region" description="Helical" evidence="17">
    <location>
        <begin position="343"/>
        <end position="360"/>
    </location>
</feature>
<evidence type="ECO:0000313" key="21">
    <source>
        <dbReference type="Proteomes" id="UP000326202"/>
    </source>
</evidence>
<evidence type="ECO:0000256" key="4">
    <source>
        <dbReference type="ARBA" id="ARBA00013531"/>
    </source>
</evidence>
<keyword evidence="6 15" id="KW-0349">Heme</keyword>
<name>A0A5J6MDZ4_9PROT</name>
<keyword evidence="21" id="KW-1185">Reference proteome</keyword>
<evidence type="ECO:0000256" key="7">
    <source>
        <dbReference type="ARBA" id="ARBA00022660"/>
    </source>
</evidence>
<evidence type="ECO:0000313" key="20">
    <source>
        <dbReference type="EMBL" id="QEX15648.1"/>
    </source>
</evidence>
<feature type="binding site" description="axial binding residue" evidence="15">
    <location>
        <position position="194"/>
    </location>
    <ligand>
        <name>heme b</name>
        <dbReference type="ChEBI" id="CHEBI:60344"/>
        <label>b562</label>
    </ligand>
    <ligandPart>
        <name>Fe</name>
        <dbReference type="ChEBI" id="CHEBI:18248"/>
    </ligandPart>
</feature>
<evidence type="ECO:0000256" key="6">
    <source>
        <dbReference type="ARBA" id="ARBA00022617"/>
    </source>
</evidence>
<evidence type="ECO:0000256" key="5">
    <source>
        <dbReference type="ARBA" id="ARBA00022448"/>
    </source>
</evidence>
<dbReference type="GO" id="GO:0022904">
    <property type="term" value="P:respiratory electron transport chain"/>
    <property type="evidence" value="ECO:0007669"/>
    <property type="project" value="InterPro"/>
</dbReference>
<dbReference type="RefSeq" id="WP_151176081.1">
    <property type="nucleotide sequence ID" value="NZ_CP042906.1"/>
</dbReference>
<proteinExistence type="inferred from homology"/>
<dbReference type="InterPro" id="IPR036150">
    <property type="entry name" value="Cyt_b/b6_C_sf"/>
</dbReference>
<dbReference type="AlphaFoldDB" id="A0A5J6MDZ4"/>
<evidence type="ECO:0000256" key="1">
    <source>
        <dbReference type="ARBA" id="ARBA00002444"/>
    </source>
</evidence>
<feature type="transmembrane region" description="Helical" evidence="17">
    <location>
        <begin position="39"/>
        <end position="66"/>
    </location>
</feature>
<evidence type="ECO:0000256" key="13">
    <source>
        <dbReference type="ARBA" id="ARBA00023136"/>
    </source>
</evidence>
<dbReference type="PROSITE" id="PS51003">
    <property type="entry name" value="CYTB_CTER"/>
    <property type="match status" value="1"/>
</dbReference>
<dbReference type="GO" id="GO:0045275">
    <property type="term" value="C:respiratory chain complex III"/>
    <property type="evidence" value="ECO:0007669"/>
    <property type="project" value="InterPro"/>
</dbReference>
<dbReference type="KEGG" id="htq:FRZ44_09350"/>
<evidence type="ECO:0000256" key="2">
    <source>
        <dbReference type="ARBA" id="ARBA00004141"/>
    </source>
</evidence>
<feature type="transmembrane region" description="Helical" evidence="17">
    <location>
        <begin position="308"/>
        <end position="327"/>
    </location>
</feature>
<feature type="transmembrane region" description="Helical" evidence="17">
    <location>
        <begin position="152"/>
        <end position="173"/>
    </location>
</feature>
<feature type="binding site" evidence="14">
    <location>
        <position position="213"/>
    </location>
    <ligand>
        <name>a ubiquinone</name>
        <dbReference type="ChEBI" id="CHEBI:16389"/>
    </ligand>
</feature>
<feature type="transmembrane region" description="Helical" evidence="17">
    <location>
        <begin position="243"/>
        <end position="264"/>
    </location>
</feature>
<feature type="transmembrane region" description="Helical" evidence="17">
    <location>
        <begin position="372"/>
        <end position="397"/>
    </location>
</feature>
<dbReference type="InterPro" id="IPR027387">
    <property type="entry name" value="Cytb/b6-like_sf"/>
</dbReference>
<keyword evidence="10 16" id="KW-0249">Electron transport</keyword>
<dbReference type="PROSITE" id="PS51002">
    <property type="entry name" value="CYTB_NTER"/>
    <property type="match status" value="1"/>
</dbReference>
<accession>A0A5J6MDZ4</accession>
<evidence type="ECO:0000256" key="3">
    <source>
        <dbReference type="ARBA" id="ARBA00011649"/>
    </source>
</evidence>
<evidence type="ECO:0000256" key="15">
    <source>
        <dbReference type="PIRSR" id="PIRSR038885-2"/>
    </source>
</evidence>
<dbReference type="Proteomes" id="UP000326202">
    <property type="component" value="Chromosome"/>
</dbReference>
<dbReference type="Pfam" id="PF00033">
    <property type="entry name" value="Cytochrome_B"/>
    <property type="match status" value="1"/>
</dbReference>
<evidence type="ECO:0000256" key="12">
    <source>
        <dbReference type="ARBA" id="ARBA00023004"/>
    </source>
</evidence>
<dbReference type="InterPro" id="IPR048259">
    <property type="entry name" value="Cytochrome_b_N_euk/bac"/>
</dbReference>
<dbReference type="PANTHER" id="PTHR19271">
    <property type="entry name" value="CYTOCHROME B"/>
    <property type="match status" value="1"/>
</dbReference>
<keyword evidence="9 15" id="KW-0479">Metal-binding</keyword>
<dbReference type="Pfam" id="PF00032">
    <property type="entry name" value="Cytochrom_B_C"/>
    <property type="match status" value="1"/>
</dbReference>
<feature type="binding site" description="axial binding residue" evidence="15">
    <location>
        <position position="93"/>
    </location>
    <ligand>
        <name>heme b</name>
        <dbReference type="ChEBI" id="CHEBI:60344"/>
        <label>b562</label>
    </ligand>
    <ligandPart>
        <name>Fe</name>
        <dbReference type="ChEBI" id="CHEBI:18248"/>
    </ligandPart>
</feature>
<evidence type="ECO:0000259" key="18">
    <source>
        <dbReference type="PROSITE" id="PS51002"/>
    </source>
</evidence>
<comment type="subcellular location">
    <subcellularLocation>
        <location evidence="2">Membrane</location>
        <topology evidence="2">Multi-pass membrane protein</topology>
    </subcellularLocation>
</comment>
<evidence type="ECO:0000256" key="16">
    <source>
        <dbReference type="RuleBase" id="RU003385"/>
    </source>
</evidence>
<dbReference type="SUPFAM" id="SSF81342">
    <property type="entry name" value="Transmembrane di-heme cytochromes"/>
    <property type="match status" value="1"/>
</dbReference>
<feature type="domain" description="Cytochrome b/b6 C-terminal region profile" evidence="19">
    <location>
        <begin position="224"/>
        <end position="405"/>
    </location>
</feature>
<evidence type="ECO:0000256" key="9">
    <source>
        <dbReference type="ARBA" id="ARBA00022723"/>
    </source>
</evidence>
<dbReference type="SUPFAM" id="SSF81648">
    <property type="entry name" value="a domain/subunit of cytochrome bc1 complex (Ubiquinol-cytochrome c reductase)"/>
    <property type="match status" value="1"/>
</dbReference>
<evidence type="ECO:0000256" key="17">
    <source>
        <dbReference type="SAM" id="Phobius"/>
    </source>
</evidence>
<protein>
    <recommendedName>
        <fullName evidence="4 16">Cytochrome b</fullName>
    </recommendedName>
</protein>
<keyword evidence="11 17" id="KW-1133">Transmembrane helix</keyword>
<dbReference type="InterPro" id="IPR005797">
    <property type="entry name" value="Cyt_b/b6_N"/>
</dbReference>
<dbReference type="FunFam" id="1.20.810.10:FF:000004">
    <property type="entry name" value="Cytochrome b"/>
    <property type="match status" value="1"/>
</dbReference>
<comment type="similarity">
    <text evidence="16">Belongs to the cytochrome b family.</text>
</comment>
<dbReference type="InterPro" id="IPR048260">
    <property type="entry name" value="Cytochrome_b_C_euk/bac"/>
</dbReference>
<dbReference type="PANTHER" id="PTHR19271:SF16">
    <property type="entry name" value="CYTOCHROME B"/>
    <property type="match status" value="1"/>
</dbReference>
<feature type="transmembrane region" description="Helical" evidence="17">
    <location>
        <begin position="87"/>
        <end position="108"/>
    </location>
</feature>
<dbReference type="InterPro" id="IPR030689">
    <property type="entry name" value="Cytochrome_b"/>
</dbReference>
<dbReference type="OrthoDB" id="9804503at2"/>
<evidence type="ECO:0000256" key="10">
    <source>
        <dbReference type="ARBA" id="ARBA00022982"/>
    </source>
</evidence>
<evidence type="ECO:0000256" key="8">
    <source>
        <dbReference type="ARBA" id="ARBA00022692"/>
    </source>
</evidence>
<keyword evidence="5 16" id="KW-0813">Transport</keyword>
<organism evidence="20 21">
    <name type="scientific">Hypericibacter terrae</name>
    <dbReference type="NCBI Taxonomy" id="2602015"/>
    <lineage>
        <taxon>Bacteria</taxon>
        <taxon>Pseudomonadati</taxon>
        <taxon>Pseudomonadota</taxon>
        <taxon>Alphaproteobacteria</taxon>
        <taxon>Rhodospirillales</taxon>
        <taxon>Dongiaceae</taxon>
        <taxon>Hypericibacter</taxon>
    </lineage>
</organism>
<dbReference type="EMBL" id="CP042906">
    <property type="protein sequence ID" value="QEX15648.1"/>
    <property type="molecule type" value="Genomic_DNA"/>
</dbReference>
<dbReference type="Gene3D" id="1.20.810.10">
    <property type="entry name" value="Cytochrome Bc1 Complex, Chain C"/>
    <property type="match status" value="1"/>
</dbReference>
<feature type="transmembrane region" description="Helical" evidence="17">
    <location>
        <begin position="193"/>
        <end position="212"/>
    </location>
</feature>
<evidence type="ECO:0000256" key="14">
    <source>
        <dbReference type="PIRSR" id="PIRSR038885-1"/>
    </source>
</evidence>
<keyword evidence="7 16" id="KW-0679">Respiratory chain</keyword>
<feature type="binding site" description="axial binding residue" evidence="15">
    <location>
        <position position="107"/>
    </location>
    <ligand>
        <name>heme b</name>
        <dbReference type="ChEBI" id="CHEBI:60344"/>
        <label>b566</label>
    </ligand>
    <ligandPart>
        <name>Fe</name>
        <dbReference type="ChEBI" id="CHEBI:18248"/>
    </ligandPart>
</feature>
<dbReference type="CDD" id="cd00290">
    <property type="entry name" value="cytochrome_b_C"/>
    <property type="match status" value="1"/>
</dbReference>
<dbReference type="GO" id="GO:0016491">
    <property type="term" value="F:oxidoreductase activity"/>
    <property type="evidence" value="ECO:0007669"/>
    <property type="project" value="InterPro"/>
</dbReference>
<gene>
    <name evidence="20" type="ORF">FRZ44_09350</name>
</gene>
<comment type="cofactor">
    <cofactor evidence="16">
        <name>heme b</name>
        <dbReference type="ChEBI" id="CHEBI:60344"/>
    </cofactor>
    <text evidence="16">Binds 2 heme groups non-covalently.</text>
</comment>
<comment type="function">
    <text evidence="1 16">Component of the ubiquinol-cytochrome c reductase complex (complex III or cytochrome b-c1 complex), which is a respiratory chain that generates an electrochemical potential coupled to ATP synthesis.</text>
</comment>
<dbReference type="CDD" id="cd00284">
    <property type="entry name" value="Cytochrome_b_N"/>
    <property type="match status" value="1"/>
</dbReference>
<comment type="subunit">
    <text evidence="3 16">The main subunits of complex b-c1 are: cytochrome b, cytochrome c1 and the Rieske protein.</text>
</comment>
<reference evidence="20 21" key="1">
    <citation type="submission" date="2019-08" db="EMBL/GenBank/DDBJ databases">
        <title>Hyperibacter terrae gen. nov., sp. nov. and Hyperibacter viscosus sp. nov., two new members in the family Rhodospirillaceae isolated from the rhizosphere of Hypericum perforatum.</title>
        <authorList>
            <person name="Noviana Z."/>
        </authorList>
    </citation>
    <scope>NUCLEOTIDE SEQUENCE [LARGE SCALE GENOMIC DNA]</scope>
    <source>
        <strain evidence="20 21">R5913</strain>
    </source>
</reference>
<dbReference type="PIRSF" id="PIRSF038885">
    <property type="entry name" value="COB"/>
    <property type="match status" value="1"/>
</dbReference>
<dbReference type="GO" id="GO:0046872">
    <property type="term" value="F:metal ion binding"/>
    <property type="evidence" value="ECO:0007669"/>
    <property type="project" value="UniProtKB-KW"/>
</dbReference>
<dbReference type="InterPro" id="IPR016174">
    <property type="entry name" value="Di-haem_cyt_TM"/>
</dbReference>
<keyword evidence="12 15" id="KW-0408">Iron</keyword>
<keyword evidence="13 17" id="KW-0472">Membrane</keyword>
<feature type="domain" description="Cytochrome b/b6 N-terminal region profile" evidence="18">
    <location>
        <begin position="10"/>
        <end position="221"/>
    </location>
</feature>
<feature type="binding site" description="axial binding residue" evidence="15">
    <location>
        <position position="208"/>
    </location>
    <ligand>
        <name>heme b</name>
        <dbReference type="ChEBI" id="CHEBI:60344"/>
        <label>b566</label>
    </ligand>
    <ligandPart>
        <name>Fe</name>
        <dbReference type="ChEBI" id="CHEBI:18248"/>
    </ligandPart>
</feature>
<dbReference type="InterPro" id="IPR005798">
    <property type="entry name" value="Cyt_b/b6_C"/>
</dbReference>
<keyword evidence="8 16" id="KW-0812">Transmembrane</keyword>
<evidence type="ECO:0000256" key="11">
    <source>
        <dbReference type="ARBA" id="ARBA00022989"/>
    </source>
</evidence>
<comment type="cofactor">
    <cofactor evidence="15">
        <name>heme</name>
        <dbReference type="ChEBI" id="CHEBI:30413"/>
    </cofactor>
    <text evidence="15">Binds 2 heme groups non-covalently.</text>
</comment>
<dbReference type="GO" id="GO:0008121">
    <property type="term" value="F:quinol-cytochrome-c reductase activity"/>
    <property type="evidence" value="ECO:0007669"/>
    <property type="project" value="InterPro"/>
</dbReference>
<feature type="transmembrane region" description="Helical" evidence="17">
    <location>
        <begin position="123"/>
        <end position="145"/>
    </location>
</feature>
<evidence type="ECO:0000259" key="19">
    <source>
        <dbReference type="PROSITE" id="PS51003"/>
    </source>
</evidence>